<reference key="1">
    <citation type="journal article" date="2011" name="Mol. Biol. Evol.">
        <title>Unity in variety -- the pan-genome of the Chlamydiae.</title>
        <authorList>
            <person name="Collingro A."/>
            <person name="Tischler P."/>
            <person name="Weinmaier T."/>
            <person name="Penz T."/>
            <person name="Heinz E."/>
            <person name="Brunham R.C."/>
            <person name="Read T.D."/>
            <person name="Bavoil P.M."/>
            <person name="Sachse K."/>
            <person name="Kahane S."/>
            <person name="Friedman M.G."/>
            <person name="Rattei T."/>
            <person name="Myers G.S.A."/>
            <person name="Horn M."/>
        </authorList>
    </citation>
    <scope>NUCLEOTIDE SEQUENCE</scope>
    <source>
        <strain>Z</strain>
    </source>
</reference>
<keyword evidence="3" id="KW-0904">Protein phosphatase</keyword>
<reference evidence="7 8" key="2">
    <citation type="journal article" date="2011" name="Mol. Biol. Evol.">
        <title>Unity in variety--the pan-genome of the Chlamydiae.</title>
        <authorList>
            <person name="Collingro A."/>
            <person name="Tischler P."/>
            <person name="Weinmaier T."/>
            <person name="Penz T."/>
            <person name="Heinz E."/>
            <person name="Brunham R.C."/>
            <person name="Read T.D."/>
            <person name="Bavoil P.M."/>
            <person name="Sachse K."/>
            <person name="Kahane S."/>
            <person name="Friedman M.G."/>
            <person name="Rattei T."/>
            <person name="Myers G.S."/>
            <person name="Horn M."/>
        </authorList>
    </citation>
    <scope>NUCLEOTIDE SEQUENCE [LARGE SCALE GENOMIC DNA]</scope>
    <source>
        <strain evidence="8">ATCC VR-1471 / Z</strain>
    </source>
</reference>
<dbReference type="RefSeq" id="WP_013943490.1">
    <property type="nucleotide sequence ID" value="NC_015713.1"/>
</dbReference>
<dbReference type="InterPro" id="IPR000387">
    <property type="entry name" value="Tyr_Pase_dom"/>
</dbReference>
<dbReference type="GO" id="GO:0004725">
    <property type="term" value="F:protein tyrosine phosphatase activity"/>
    <property type="evidence" value="ECO:0007669"/>
    <property type="project" value="UniProtKB-EC"/>
</dbReference>
<dbReference type="AlphaFoldDB" id="F8L8A0"/>
<dbReference type="PROSITE" id="PS50206">
    <property type="entry name" value="RHODANESE_3"/>
    <property type="match status" value="1"/>
</dbReference>
<dbReference type="KEGG" id="sng:SNE_A11460"/>
<dbReference type="SMART" id="SM00195">
    <property type="entry name" value="DSPc"/>
    <property type="match status" value="1"/>
</dbReference>
<keyword evidence="8" id="KW-1185">Reference proteome</keyword>
<dbReference type="STRING" id="331113.SNE_A11460"/>
<keyword evidence="2" id="KW-0378">Hydrolase</keyword>
<evidence type="ECO:0000313" key="7">
    <source>
        <dbReference type="EMBL" id="CCB89023.1"/>
    </source>
</evidence>
<accession>F8L8A0</accession>
<sequence>MTEAISEENFSEAIYFTPDETSVGNTKSVGVALEVLENAPNPSYYSLLKYEVSLAYTQFTASDKWWSKIEPLNLYLGALPLKNMGHLESIAELGVTDILAIVEDFELEDGWFNSPVKEGDWEAHGISIKQIPAVDFSPLTREEIKEGIQSLHTLLEDEKTVYIHCKAGRGRSATIVIAYLMEYLGFTFQQAFDYVQVSRPQINLNAGQRQAIFDYFSICTEELDETNKDQGYISIQVLTNLLNSMLNYVIHGGSFSAEGSVPDALAAWVPSIEIQSTLERRDRYLREHLGDQEKAIEAAIARNHGFVRNFKKYALGAIPVVGAPSYYTISLWYQLREIALIAALHGHDLENPEVQNKMLSCLVGGNLLKVPAQSVDFVARKILNEAAKQTLGTAFPTALPAHLIFNYFTDNSAKVSTHAKEVFGGENSLPISVEDYA</sequence>
<dbReference type="Pfam" id="PF00782">
    <property type="entry name" value="DSPc"/>
    <property type="match status" value="1"/>
</dbReference>
<feature type="domain" description="Rhodanese" evidence="6">
    <location>
        <begin position="139"/>
        <end position="197"/>
    </location>
</feature>
<dbReference type="InterPro" id="IPR001763">
    <property type="entry name" value="Rhodanese-like_dom"/>
</dbReference>
<evidence type="ECO:0000313" key="8">
    <source>
        <dbReference type="Proteomes" id="UP000000496"/>
    </source>
</evidence>
<evidence type="ECO:0000259" key="5">
    <source>
        <dbReference type="PROSITE" id="PS50056"/>
    </source>
</evidence>
<dbReference type="InterPro" id="IPR016130">
    <property type="entry name" value="Tyr_Pase_AS"/>
</dbReference>
<dbReference type="FunFam" id="3.90.190.10:FF:000157">
    <property type="entry name" value="Protein-tyrosine phosphatase"/>
    <property type="match status" value="1"/>
</dbReference>
<feature type="domain" description="Tyrosine specific protein phosphatases" evidence="5">
    <location>
        <begin position="142"/>
        <end position="210"/>
    </location>
</feature>
<name>F8L8A0_SIMNZ</name>
<evidence type="ECO:0000256" key="2">
    <source>
        <dbReference type="ARBA" id="ARBA00022801"/>
    </source>
</evidence>
<dbReference type="Gene3D" id="3.90.190.10">
    <property type="entry name" value="Protein tyrosine phosphatase superfamily"/>
    <property type="match status" value="1"/>
</dbReference>
<dbReference type="PROSITE" id="PS50056">
    <property type="entry name" value="TYR_PHOSPHATASE_2"/>
    <property type="match status" value="1"/>
</dbReference>
<protein>
    <recommendedName>
        <fullName evidence="1">protein-tyrosine-phosphatase</fullName>
        <ecNumber evidence="1">3.1.3.48</ecNumber>
    </recommendedName>
</protein>
<evidence type="ECO:0000259" key="4">
    <source>
        <dbReference type="PROSITE" id="PS50054"/>
    </source>
</evidence>
<dbReference type="SUPFAM" id="SSF52799">
    <property type="entry name" value="(Phosphotyrosine protein) phosphatases II"/>
    <property type="match status" value="1"/>
</dbReference>
<dbReference type="EMBL" id="FR872582">
    <property type="protein sequence ID" value="CCB89023.1"/>
    <property type="molecule type" value="Genomic_DNA"/>
</dbReference>
<dbReference type="Proteomes" id="UP000000496">
    <property type="component" value="Chromosome gsn.131"/>
</dbReference>
<proteinExistence type="predicted"/>
<dbReference type="PROSITE" id="PS00383">
    <property type="entry name" value="TYR_PHOSPHATASE_1"/>
    <property type="match status" value="1"/>
</dbReference>
<evidence type="ECO:0000256" key="1">
    <source>
        <dbReference type="ARBA" id="ARBA00013064"/>
    </source>
</evidence>
<dbReference type="HOGENOM" id="CLU_626845_0_0_0"/>
<dbReference type="PANTHER" id="PTHR46274:SF6">
    <property type="entry name" value="TYR_PHOSPHATASE_2 DOMAIN-CONTAINING PROTEIN"/>
    <property type="match status" value="1"/>
</dbReference>
<dbReference type="InterPro" id="IPR000340">
    <property type="entry name" value="Dual-sp_phosphatase_cat-dom"/>
</dbReference>
<dbReference type="PROSITE" id="PS50054">
    <property type="entry name" value="TYR_PHOSPHATASE_DUAL"/>
    <property type="match status" value="1"/>
</dbReference>
<evidence type="ECO:0000259" key="6">
    <source>
        <dbReference type="PROSITE" id="PS50206"/>
    </source>
</evidence>
<dbReference type="InterPro" id="IPR020422">
    <property type="entry name" value="TYR_PHOSPHATASE_DUAL_dom"/>
</dbReference>
<gene>
    <name evidence="7" type="ordered locus">SNE_A11460</name>
</gene>
<dbReference type="eggNOG" id="COG2453">
    <property type="taxonomic scope" value="Bacteria"/>
</dbReference>
<dbReference type="PANTHER" id="PTHR46274">
    <property type="entry name" value="PHOSPHATIDYLINOSITOL PHOSPHATASE"/>
    <property type="match status" value="1"/>
</dbReference>
<dbReference type="OrthoDB" id="21920at2"/>
<organism evidence="7 8">
    <name type="scientific">Simkania negevensis (strain ATCC VR-1471 / DSM 27360 / Z)</name>
    <dbReference type="NCBI Taxonomy" id="331113"/>
    <lineage>
        <taxon>Bacteria</taxon>
        <taxon>Pseudomonadati</taxon>
        <taxon>Chlamydiota</taxon>
        <taxon>Chlamydiia</taxon>
        <taxon>Parachlamydiales</taxon>
        <taxon>Simkaniaceae</taxon>
        <taxon>Simkania</taxon>
    </lineage>
</organism>
<evidence type="ECO:0000256" key="3">
    <source>
        <dbReference type="ARBA" id="ARBA00022912"/>
    </source>
</evidence>
<dbReference type="EC" id="3.1.3.48" evidence="1"/>
<dbReference type="InterPro" id="IPR029021">
    <property type="entry name" value="Prot-tyrosine_phosphatase-like"/>
</dbReference>
<feature type="domain" description="Tyrosine-protein phosphatase" evidence="4">
    <location>
        <begin position="65"/>
        <end position="221"/>
    </location>
</feature>